<gene>
    <name evidence="3" type="ordered locus">At2g07700</name>
</gene>
<feature type="compositionally biased region" description="Polar residues" evidence="1">
    <location>
        <begin position="424"/>
        <end position="436"/>
    </location>
</feature>
<reference key="1">
    <citation type="journal article" date="1999" name="Nature">
        <title>Sequence and analysis of chromosome 2 of the plant Arabidopsis thaliana.</title>
        <authorList>
            <person name="Lin X."/>
            <person name="Kaul S."/>
            <person name="Rounsley S."/>
            <person name="Shea T.P."/>
            <person name="Benito M.I."/>
            <person name="Town C.D."/>
            <person name="Fujii C.Y."/>
            <person name="Mason T."/>
            <person name="Bowman C.L."/>
            <person name="Barnstead M."/>
            <person name="Feldblyum T.V."/>
            <person name="Buell C.R."/>
            <person name="Ketchum K.A."/>
            <person name="Lee J."/>
            <person name="Ronning C.M."/>
            <person name="Koo H.L."/>
            <person name="Moffat K.S."/>
            <person name="Cronin L.A."/>
            <person name="Shen M."/>
            <person name="Pai G."/>
            <person name="Van Aken S."/>
            <person name="Umayam L."/>
            <person name="Tallon L.J."/>
            <person name="Gill J.E."/>
            <person name="Adams M.D."/>
            <person name="Carrera A.J."/>
            <person name="Creasy T.H."/>
            <person name="Goodman H.M."/>
            <person name="Somerville C.R."/>
            <person name="Copenhaver G.P."/>
            <person name="Preuss D."/>
            <person name="Nierman W.C."/>
            <person name="White O."/>
            <person name="Eisen J.A."/>
            <person name="Salzberg S.L."/>
            <person name="Fraser C.M."/>
            <person name="Venter J.C."/>
        </authorList>
    </citation>
    <scope>NUCLEOTIDE SEQUENCE [LARGE SCALE GENOMIC DNA]</scope>
    <source>
        <strain>cv. Columbia</strain>
    </source>
</reference>
<reference evidence="3" key="3">
    <citation type="submission" date="2002-02" db="EMBL/GenBank/DDBJ databases">
        <authorList>
            <person name="Town C.D."/>
            <person name="Kaul S."/>
        </authorList>
    </citation>
    <scope>NUCLEOTIDE SEQUENCE</scope>
</reference>
<dbReference type="Pfam" id="PF03732">
    <property type="entry name" value="Retrotrans_gag"/>
    <property type="match status" value="1"/>
</dbReference>
<dbReference type="AlphaFoldDB" id="O80787"/>
<organism evidence="3">
    <name type="scientific">Arabidopsis thaliana</name>
    <name type="common">Mouse-ear cress</name>
    <dbReference type="NCBI Taxonomy" id="3702"/>
    <lineage>
        <taxon>Eukaryota</taxon>
        <taxon>Viridiplantae</taxon>
        <taxon>Streptophyta</taxon>
        <taxon>Embryophyta</taxon>
        <taxon>Tracheophyta</taxon>
        <taxon>Spermatophyta</taxon>
        <taxon>Magnoliopsida</taxon>
        <taxon>eudicotyledons</taxon>
        <taxon>Gunneridae</taxon>
        <taxon>Pentapetalae</taxon>
        <taxon>rosids</taxon>
        <taxon>malvids</taxon>
        <taxon>Brassicales</taxon>
        <taxon>Brassicaceae</taxon>
        <taxon>Camelineae</taxon>
        <taxon>Arabidopsis</taxon>
    </lineage>
</organism>
<feature type="region of interest" description="Disordered" evidence="1">
    <location>
        <begin position="424"/>
        <end position="445"/>
    </location>
</feature>
<name>O80787_ARATH</name>
<feature type="region of interest" description="Disordered" evidence="1">
    <location>
        <begin position="489"/>
        <end position="543"/>
    </location>
</feature>
<evidence type="ECO:0000259" key="2">
    <source>
        <dbReference type="Pfam" id="PF03732"/>
    </source>
</evidence>
<dbReference type="PIR" id="H84487">
    <property type="entry name" value="H84487"/>
</dbReference>
<feature type="compositionally biased region" description="Basic and acidic residues" evidence="1">
    <location>
        <begin position="524"/>
        <end position="534"/>
    </location>
</feature>
<proteinExistence type="predicted"/>
<feature type="domain" description="Retrotransposon gag" evidence="2">
    <location>
        <begin position="86"/>
        <end position="138"/>
    </location>
</feature>
<evidence type="ECO:0000256" key="1">
    <source>
        <dbReference type="SAM" id="MobiDB-lite"/>
    </source>
</evidence>
<accession>O80787</accession>
<dbReference type="EMBL" id="AC004483">
    <property type="protein sequence ID" value="AAC26672.1"/>
    <property type="molecule type" value="Genomic_DNA"/>
</dbReference>
<evidence type="ECO:0000313" key="3">
    <source>
        <dbReference type="EMBL" id="AAC26672.1"/>
    </source>
</evidence>
<sequence length="543" mass="61218">MQQTLDIIQSQLGHMIETQQHQQQIQESQREESTSAKFLKLVMMMRDLGIRVFKGEHNTVVADKWLRDLEMNFEISRCPDNFKRQIAVNFLDKDARIWRESVTARNQGQMISWEAFRREFEKKYFPPEARDRLEQQFMKRYLYNGQDDEALMVRRFLRGLRLEIWGRLQAVKYDSVNELTERADNVEEESIPELKTNLTYPEGPLEIGERRIRKFKKRLIPQVQVIWENKTDGNLLEVRSRPKGPLPGNSKFVRLVASSHLSVHTGSHTCSHPHVEVRSTIGNPSSIAVFDSLPVETLGTSSPIPRIVEFPFSDESLKTPLLAVIPFDDKLSSIKHYVSGESSSDLATMSENSSTIVRESDLVPNSRLVEAKGYSTLSPNVGASMPIDTSGLSHAVPSSIPSEPTTISENSSAAVDTTLLKNPANTGSSFPTNFGATATPLPVNNPPHTSATLPWAKKFKASLLNLKQMSSPTFLDDATGIGEPLHREPFFTFTRPRGRVPQSRPLDDTTRPRGRVTPCHTTRSSHELSLDHNTRSQHSTPID</sequence>
<dbReference type="InterPro" id="IPR005162">
    <property type="entry name" value="Retrotrans_gag_dom"/>
</dbReference>
<reference evidence="3" key="2">
    <citation type="submission" date="2000-03" db="EMBL/GenBank/DDBJ databases">
        <authorList>
            <person name="Rounsley S.D."/>
            <person name="Lin X."/>
            <person name="Ketchum K.A."/>
            <person name="Crosby M.L."/>
            <person name="Brandon R.C."/>
            <person name="Sykes S.M."/>
            <person name="Kaul S."/>
            <person name="Mason T.M."/>
            <person name="Kerlavage A.R."/>
            <person name="Adams M.D."/>
            <person name="Somerville C.R."/>
            <person name="Venter J.C."/>
        </authorList>
    </citation>
    <scope>NUCLEOTIDE SEQUENCE</scope>
</reference>
<protein>
    <submittedName>
        <fullName evidence="3">Putative retroelement pol polyprotein</fullName>
    </submittedName>
</protein>